<keyword evidence="3 7" id="KW-0812">Transmembrane</keyword>
<evidence type="ECO:0000256" key="4">
    <source>
        <dbReference type="ARBA" id="ARBA00022989"/>
    </source>
</evidence>
<gene>
    <name evidence="8" type="ORF">KQ657_001190</name>
</gene>
<dbReference type="GO" id="GO:0061024">
    <property type="term" value="P:membrane organization"/>
    <property type="evidence" value="ECO:0007669"/>
    <property type="project" value="TreeGrafter"/>
</dbReference>
<protein>
    <recommendedName>
        <fullName evidence="10">Nucleoporin POM33</fullName>
    </recommendedName>
</protein>
<dbReference type="RefSeq" id="XP_043048622.1">
    <property type="nucleotide sequence ID" value="XM_043191990.1"/>
</dbReference>
<sequence length="276" mass="31937">MSSSVNNSVPKTGKRDATPVGPTTATKKGFNQELLMKTVQSLQFVWFLGQVTTLVNTVLYTLTYFGTMKKWYAYFYILAYLGVVQLFGILVYQLVSKTRDFRTIIKDDNVHYFLLGLAFMIMRPFVLIALYPFFLFSIFHVLAYTKNYLLPIFLSTDSSALGNQIGAFITANNSKSIELASIVELYSLVWLILRTLTFRKRSLMPLLYYLVFIKKRFETSQFTRNYVKKIELSLDSQVNNLKNPKVKEIWIQVKSVLRRIGQVHIVNDYTKEAKSQ</sequence>
<keyword evidence="9" id="KW-1185">Reference proteome</keyword>
<dbReference type="Proteomes" id="UP000790833">
    <property type="component" value="Unassembled WGS sequence"/>
</dbReference>
<keyword evidence="4 7" id="KW-1133">Transmembrane helix</keyword>
<evidence type="ECO:0008006" key="10">
    <source>
        <dbReference type="Google" id="ProtNLM"/>
    </source>
</evidence>
<dbReference type="PANTHER" id="PTHR12703">
    <property type="entry name" value="TRANSMEMBRANE PROTEIN 33"/>
    <property type="match status" value="1"/>
</dbReference>
<dbReference type="EMBL" id="JAHMUF010000014">
    <property type="protein sequence ID" value="KAG7193073.1"/>
    <property type="molecule type" value="Genomic_DNA"/>
</dbReference>
<evidence type="ECO:0000256" key="1">
    <source>
        <dbReference type="ARBA" id="ARBA00004141"/>
    </source>
</evidence>
<accession>A0A9P7V8C2</accession>
<evidence type="ECO:0000256" key="2">
    <source>
        <dbReference type="ARBA" id="ARBA00007322"/>
    </source>
</evidence>
<dbReference type="Pfam" id="PF03661">
    <property type="entry name" value="TMEM33_Pom33"/>
    <property type="match status" value="1"/>
</dbReference>
<feature type="transmembrane region" description="Helical" evidence="7">
    <location>
        <begin position="112"/>
        <end position="136"/>
    </location>
</feature>
<keyword evidence="5 7" id="KW-0472">Membrane</keyword>
<dbReference type="GO" id="GO:0071786">
    <property type="term" value="P:endoplasmic reticulum tubular network organization"/>
    <property type="evidence" value="ECO:0007669"/>
    <property type="project" value="TreeGrafter"/>
</dbReference>
<dbReference type="AlphaFoldDB" id="A0A9P7V8C2"/>
<dbReference type="GeneID" id="66114564"/>
<evidence type="ECO:0000313" key="8">
    <source>
        <dbReference type="EMBL" id="KAG7193073.1"/>
    </source>
</evidence>
<dbReference type="OrthoDB" id="5581259at2759"/>
<dbReference type="PANTHER" id="PTHR12703:SF4">
    <property type="entry name" value="TRANSMEMBRANE PROTEIN 33"/>
    <property type="match status" value="1"/>
</dbReference>
<evidence type="ECO:0000256" key="6">
    <source>
        <dbReference type="SAM" id="MobiDB-lite"/>
    </source>
</evidence>
<feature type="transmembrane region" description="Helical" evidence="7">
    <location>
        <begin position="44"/>
        <end position="65"/>
    </location>
</feature>
<comment type="similarity">
    <text evidence="2">Belongs to the PER33/POM33 family.</text>
</comment>
<organism evidence="8 9">
    <name type="scientific">Scheffersomyces spartinae</name>
    <dbReference type="NCBI Taxonomy" id="45513"/>
    <lineage>
        <taxon>Eukaryota</taxon>
        <taxon>Fungi</taxon>
        <taxon>Dikarya</taxon>
        <taxon>Ascomycota</taxon>
        <taxon>Saccharomycotina</taxon>
        <taxon>Pichiomycetes</taxon>
        <taxon>Debaryomycetaceae</taxon>
        <taxon>Scheffersomyces</taxon>
    </lineage>
</organism>
<feature type="transmembrane region" description="Helical" evidence="7">
    <location>
        <begin position="72"/>
        <end position="92"/>
    </location>
</feature>
<comment type="subcellular location">
    <subcellularLocation>
        <location evidence="1">Membrane</location>
        <topology evidence="1">Multi-pass membrane protein</topology>
    </subcellularLocation>
</comment>
<dbReference type="InterPro" id="IPR051645">
    <property type="entry name" value="PER33/POM33_regulator"/>
</dbReference>
<reference evidence="8" key="1">
    <citation type="submission" date="2021-03" db="EMBL/GenBank/DDBJ databases">
        <authorList>
            <person name="Palmer J.M."/>
        </authorList>
    </citation>
    <scope>NUCLEOTIDE SEQUENCE</scope>
    <source>
        <strain evidence="8">ARV_011</strain>
    </source>
</reference>
<dbReference type="GO" id="GO:0016020">
    <property type="term" value="C:membrane"/>
    <property type="evidence" value="ECO:0007669"/>
    <property type="project" value="UniProtKB-SubCell"/>
</dbReference>
<evidence type="ECO:0000256" key="5">
    <source>
        <dbReference type="ARBA" id="ARBA00023136"/>
    </source>
</evidence>
<dbReference type="GO" id="GO:0005783">
    <property type="term" value="C:endoplasmic reticulum"/>
    <property type="evidence" value="ECO:0007669"/>
    <property type="project" value="TreeGrafter"/>
</dbReference>
<feature type="compositionally biased region" description="Polar residues" evidence="6">
    <location>
        <begin position="1"/>
        <end position="10"/>
    </location>
</feature>
<evidence type="ECO:0000256" key="3">
    <source>
        <dbReference type="ARBA" id="ARBA00022692"/>
    </source>
</evidence>
<comment type="caution">
    <text evidence="8">The sequence shown here is derived from an EMBL/GenBank/DDBJ whole genome shotgun (WGS) entry which is preliminary data.</text>
</comment>
<evidence type="ECO:0000256" key="7">
    <source>
        <dbReference type="SAM" id="Phobius"/>
    </source>
</evidence>
<name>A0A9P7V8C2_9ASCO</name>
<feature type="region of interest" description="Disordered" evidence="6">
    <location>
        <begin position="1"/>
        <end position="25"/>
    </location>
</feature>
<dbReference type="InterPro" id="IPR005344">
    <property type="entry name" value="TMEM33/Pom33"/>
</dbReference>
<proteinExistence type="inferred from homology"/>
<evidence type="ECO:0000313" key="9">
    <source>
        <dbReference type="Proteomes" id="UP000790833"/>
    </source>
</evidence>